<dbReference type="AlphaFoldDB" id="A0A328C074"/>
<protein>
    <submittedName>
        <fullName evidence="3">Uncharacterized protein</fullName>
    </submittedName>
</protein>
<dbReference type="EMBL" id="PTPX01000002">
    <property type="protein sequence ID" value="RAL19783.1"/>
    <property type="molecule type" value="Genomic_DNA"/>
</dbReference>
<keyword evidence="1" id="KW-0175">Coiled coil</keyword>
<keyword evidence="4" id="KW-1185">Reference proteome</keyword>
<feature type="compositionally biased region" description="Basic residues" evidence="2">
    <location>
        <begin position="76"/>
        <end position="89"/>
    </location>
</feature>
<name>A0A328C074_9PAST</name>
<evidence type="ECO:0000313" key="4">
    <source>
        <dbReference type="Proteomes" id="UP000248689"/>
    </source>
</evidence>
<evidence type="ECO:0000256" key="2">
    <source>
        <dbReference type="SAM" id="MobiDB-lite"/>
    </source>
</evidence>
<evidence type="ECO:0000313" key="3">
    <source>
        <dbReference type="EMBL" id="RAL19783.1"/>
    </source>
</evidence>
<sequence length="89" mass="10689">MNLNPLYHLRRYRELESRNSELVKKIAQQARTIEEQRNALNRAEKEYKLLYTDWQKVVATNAKYEREANAYLLAPPKKHGKHRQPRGKK</sequence>
<feature type="coiled-coil region" evidence="1">
    <location>
        <begin position="12"/>
        <end position="53"/>
    </location>
</feature>
<organism evidence="3 4">
    <name type="scientific">Glaesserella australis</name>
    <dbReference type="NCBI Taxonomy" id="2094024"/>
    <lineage>
        <taxon>Bacteria</taxon>
        <taxon>Pseudomonadati</taxon>
        <taxon>Pseudomonadota</taxon>
        <taxon>Gammaproteobacteria</taxon>
        <taxon>Pasteurellales</taxon>
        <taxon>Pasteurellaceae</taxon>
        <taxon>Glaesserella</taxon>
    </lineage>
</organism>
<comment type="caution">
    <text evidence="3">The sequence shown here is derived from an EMBL/GenBank/DDBJ whole genome shotgun (WGS) entry which is preliminary data.</text>
</comment>
<proteinExistence type="predicted"/>
<feature type="region of interest" description="Disordered" evidence="2">
    <location>
        <begin position="70"/>
        <end position="89"/>
    </location>
</feature>
<accession>A0A328C074</accession>
<dbReference type="Proteomes" id="UP000248689">
    <property type="component" value="Unassembled WGS sequence"/>
</dbReference>
<dbReference type="RefSeq" id="WP_111749198.1">
    <property type="nucleotide sequence ID" value="NZ_PTPX01000002.1"/>
</dbReference>
<gene>
    <name evidence="3" type="ORF">C5N92_01965</name>
</gene>
<evidence type="ECO:0000256" key="1">
    <source>
        <dbReference type="SAM" id="Coils"/>
    </source>
</evidence>
<reference evidence="4" key="1">
    <citation type="submission" date="2018-02" db="EMBL/GenBank/DDBJ databases">
        <title>Glaesserella australis sp. nov., isolated from the lungs of pigs.</title>
        <authorList>
            <person name="Turni C."/>
            <person name="Christensen H."/>
        </authorList>
    </citation>
    <scope>NUCLEOTIDE SEQUENCE [LARGE SCALE GENOMIC DNA]</scope>
    <source>
        <strain evidence="4">HS4635</strain>
    </source>
</reference>
<dbReference type="OrthoDB" id="9962411at2"/>